<proteinExistence type="predicted"/>
<dbReference type="RefSeq" id="WP_015634280.1">
    <property type="nucleotide sequence ID" value="NC_021237.1"/>
</dbReference>
<organism evidence="2 3">
    <name type="scientific">Pseudomonas protegens (strain DSM 19095 / LMG 27888 / CFBP 6595 / CHA0)</name>
    <dbReference type="NCBI Taxonomy" id="1124983"/>
    <lineage>
        <taxon>Bacteria</taxon>
        <taxon>Pseudomonadati</taxon>
        <taxon>Pseudomonadota</taxon>
        <taxon>Gammaproteobacteria</taxon>
        <taxon>Pseudomonadales</taxon>
        <taxon>Pseudomonadaceae</taxon>
        <taxon>Pseudomonas</taxon>
    </lineage>
</organism>
<evidence type="ECO:0000313" key="3">
    <source>
        <dbReference type="Proteomes" id="UP000013940"/>
    </source>
</evidence>
<feature type="domain" description="DUF4132" evidence="1">
    <location>
        <begin position="362"/>
        <end position="505"/>
    </location>
</feature>
<dbReference type="Proteomes" id="UP000013940">
    <property type="component" value="Chromosome"/>
</dbReference>
<evidence type="ECO:0000259" key="1">
    <source>
        <dbReference type="Pfam" id="PF13569"/>
    </source>
</evidence>
<accession>A0A2C9EGX7</accession>
<dbReference type="AlphaFoldDB" id="A0A2C9EGX7"/>
<dbReference type="GeneID" id="57474102"/>
<evidence type="ECO:0000313" key="2">
    <source>
        <dbReference type="EMBL" id="AGL82910.1"/>
    </source>
</evidence>
<dbReference type="eggNOG" id="COG1413">
    <property type="taxonomic scope" value="Bacteria"/>
</dbReference>
<gene>
    <name evidence="2" type="ORF">PFLCHA0_c11180</name>
</gene>
<dbReference type="InterPro" id="IPR025406">
    <property type="entry name" value="DUF4132"/>
</dbReference>
<dbReference type="KEGG" id="pprc:PFLCHA0_c11180"/>
<dbReference type="EMBL" id="CP003190">
    <property type="protein sequence ID" value="AGL82910.1"/>
    <property type="molecule type" value="Genomic_DNA"/>
</dbReference>
<sequence>MDAPLAPSLVAHLQQRLNTDRVDHPNFIGPPPDISPLTPAQLGSLWPAIRRALRDHANPAAQQLATAIVQQATQLELSPALDQTTLLEALRSCVNWQEALEQLACFSGTPSSALAEELRRILAEPGPQWALYYHQAYVLAQWVDEETRTALRRCVEQHHADAPYARQEFELLGQLEPRSRQALAGSEYWTGHHHLSADPARVLMDDAAYVEFSQQILSTAAQRLDAIHSGATPYVADGAFTTDDTPVIARAARVALLRDASWLPPLMDILLPKACVAPTQAKTAPSQSLAIALGHCIEQVPTPESVQALRSALGLVRHASIQKKLARNLKPAERGLAQRPEIALRLAPTSTPGKAQHGLLASCLESGLWQAFELSLRDWRAQLADSAVGSPFARSLVWVAHCTDGQRRSFLLDADAQALDSRGQPLSLDAGCRISLWHPLSANAAERHAWQALISERRIKQPLRQVFREYYLPSQQELESHTCQAFAGYSLSIRPLIGLARREGWKIDRDSGLSRNLGDIRVSFAVDAALYPGLQGHCLSGSASFARRTDKHWQPMLLQDVPPQVFSEACRAIDLLVSVSSFAIEELAQSATGQPLPQMPAARREQRLNLLAGHNLTQMALMRQHVLGRAFAPLIEQGVLSMEGRHVRIGDHAVHLATGRVTRDGEPVEMALAAQSGKLTALPWLPYDEVLLERIANTVCALLNRSGH</sequence>
<dbReference type="HOGENOM" id="CLU_357848_0_0_6"/>
<protein>
    <recommendedName>
        <fullName evidence="1">DUF4132 domain-containing protein</fullName>
    </recommendedName>
</protein>
<reference evidence="3" key="1">
    <citation type="journal article" date="2014" name="Genome Announc.">
        <title>Full-genome sequence of the plant growth-promoting bacterium Pseudomonas protegens CHA0.</title>
        <authorList>
            <person name="Jousset A."/>
            <person name="Schuldes J."/>
            <person name="Keel C."/>
            <person name="Maurhofer M."/>
            <person name="Daniel R."/>
            <person name="Scheu S."/>
            <person name="Thuermer A."/>
        </authorList>
    </citation>
    <scope>NUCLEOTIDE SEQUENCE [LARGE SCALE GENOMIC DNA]</scope>
    <source>
        <strain evidence="3">DSM 19095 / LMG 27888 / CFBP 6595 / CHA0</strain>
    </source>
</reference>
<name>A0A2C9EGX7_PSEPH</name>
<dbReference type="Pfam" id="PF13569">
    <property type="entry name" value="DUF4132"/>
    <property type="match status" value="1"/>
</dbReference>